<name>A0A8X7ZTB2_POPTO</name>
<dbReference type="SMART" id="SM00367">
    <property type="entry name" value="LRR_CC"/>
    <property type="match status" value="6"/>
</dbReference>
<feature type="compositionally biased region" description="Basic and acidic residues" evidence="1">
    <location>
        <begin position="270"/>
        <end position="281"/>
    </location>
</feature>
<accession>A0A8X7ZTB2</accession>
<feature type="compositionally biased region" description="Low complexity" evidence="1">
    <location>
        <begin position="63"/>
        <end position="72"/>
    </location>
</feature>
<proteinExistence type="predicted"/>
<feature type="compositionally biased region" description="Basic and acidic residues" evidence="1">
    <location>
        <begin position="235"/>
        <end position="253"/>
    </location>
</feature>
<dbReference type="OrthoDB" id="10257471at2759"/>
<sequence length="940" mass="103600">MAVLRSRGILPTTPANKKGPTPEPVTPTRTREPSTHQSPPTPNPPGVSLLGSDSAPPRRRSLRLASKSLPSAEASLQTPTRKRKKGSDGKQGRLVDEGDVVEKMTERDVGGEVLRVLSLRSGKKVVDNRKIEIEGEEVKGSSVLRTKGKGKGRGDLGKKVLKLDVQEKSVEILNDNAVERSENSEKLGDSSRGKRKCTGEVKMERGEEGGIAVEDLGKSPSANESGTSTRGRRKYDREVKVEGVKEGVVEGMKENPCTDENGTSRRGRRYSREEKEKRSKEGAVVIEELGENPVSLEGGSSRGRMRYSREEKGKGKLVVDDGLISNGKDMLQLEPRVKNLVDGLAESVVLEERKEGASARSKVPESRMEQFRDIARQNASRFAHFEVQEHEADHHDVEMPSVEEEHDKVEDWPGPFSTAMKIIRDRANRLNLQQRGSISEKEKHVPITWMPKTDRACKPSKGLVPSLQELCMKILVKNADAIASLEHVPDALRHRLCQLLCDSRRMNAHFLALLVRGSPMEIRIRDCSWLAEEEFTKFFEVCDSHNLTGSSPKIVTITSNRLTLIKVGIWLSDPLSISGLLKAKTMCHEYAIYFIGNFNFDWIYNKFPFNHSAVICGTVLQLDQCGRCMADYTLLATLARSPGSLPRLTTLSISGACRLSDAALSSLVSSAPALQSLNLSQCSLLTSASIDTLADSLATSLRELYINDCQSIQPMLILPALKKLEHLEVLSLSGIQTINDNFLRGFIVARGHNIKELVLTDCVKLTDSSMKVIAETCSKLCALDLGNLRKLTDSALGFLANACREIHTLKLCRNAFSDEAIAAFLEASGEPLKELSLNNVKKVGRCTALSLARRSRKLLSLDLSWCRNLTNEALGLIVDSCLSLKVLKLFGCSQVTNVFLDGHSNSDVQIIGLKTSPVLEHIRVPELQEFALRYSSVSSI</sequence>
<evidence type="ECO:0000256" key="1">
    <source>
        <dbReference type="SAM" id="MobiDB-lite"/>
    </source>
</evidence>
<feature type="compositionally biased region" description="Basic and acidic residues" evidence="1">
    <location>
        <begin position="177"/>
        <end position="208"/>
    </location>
</feature>
<feature type="region of interest" description="Disordered" evidence="1">
    <location>
        <begin position="176"/>
        <end position="313"/>
    </location>
</feature>
<reference evidence="3" key="1">
    <citation type="journal article" date="2020" name="bioRxiv">
        <title>Hybrid origin of Populus tomentosa Carr. identified through genome sequencing and phylogenomic analysis.</title>
        <authorList>
            <person name="An X."/>
            <person name="Gao K."/>
            <person name="Chen Z."/>
            <person name="Li J."/>
            <person name="Yang X."/>
            <person name="Yang X."/>
            <person name="Zhou J."/>
            <person name="Guo T."/>
            <person name="Zhao T."/>
            <person name="Huang S."/>
            <person name="Miao D."/>
            <person name="Khan W.U."/>
            <person name="Rao P."/>
            <person name="Ye M."/>
            <person name="Lei B."/>
            <person name="Liao W."/>
            <person name="Wang J."/>
            <person name="Ji L."/>
            <person name="Li Y."/>
            <person name="Guo B."/>
            <person name="Mustafa N.S."/>
            <person name="Li S."/>
            <person name="Yun Q."/>
            <person name="Keller S.R."/>
            <person name="Mao J."/>
            <person name="Zhang R."/>
            <person name="Strauss S.H."/>
        </authorList>
    </citation>
    <scope>NUCLEOTIDE SEQUENCE</scope>
    <source>
        <strain evidence="3">GM15</strain>
        <tissue evidence="3">Leaf</tissue>
    </source>
</reference>
<keyword evidence="4" id="KW-1185">Reference proteome</keyword>
<feature type="compositionally biased region" description="Polar residues" evidence="1">
    <location>
        <begin position="220"/>
        <end position="229"/>
    </location>
</feature>
<dbReference type="InterPro" id="IPR057207">
    <property type="entry name" value="FBXL15_LRR"/>
</dbReference>
<protein>
    <recommendedName>
        <fullName evidence="2">F-box/LRR-repeat protein 15-like leucin rich repeat domain-containing protein</fullName>
    </recommendedName>
</protein>
<evidence type="ECO:0000313" key="3">
    <source>
        <dbReference type="EMBL" id="KAG6772008.1"/>
    </source>
</evidence>
<feature type="region of interest" description="Disordered" evidence="1">
    <location>
        <begin position="1"/>
        <end position="99"/>
    </location>
</feature>
<dbReference type="PANTHER" id="PTHR13318">
    <property type="entry name" value="PARTNER OF PAIRED, ISOFORM B-RELATED"/>
    <property type="match status" value="1"/>
</dbReference>
<dbReference type="PANTHER" id="PTHR13318:SF101">
    <property type="entry name" value="F-BOX_LRR PROTEIN"/>
    <property type="match status" value="1"/>
</dbReference>
<evidence type="ECO:0000313" key="4">
    <source>
        <dbReference type="Proteomes" id="UP000886885"/>
    </source>
</evidence>
<dbReference type="EMBL" id="JAAWWB010000011">
    <property type="protein sequence ID" value="KAG6772008.1"/>
    <property type="molecule type" value="Genomic_DNA"/>
</dbReference>
<comment type="caution">
    <text evidence="3">The sequence shown here is derived from an EMBL/GenBank/DDBJ whole genome shotgun (WGS) entry which is preliminary data.</text>
</comment>
<dbReference type="Proteomes" id="UP000886885">
    <property type="component" value="Chromosome 6A"/>
</dbReference>
<gene>
    <name evidence="3" type="ORF">POTOM_023404</name>
</gene>
<feature type="domain" description="F-box/LRR-repeat protein 15-like leucin rich repeat" evidence="2">
    <location>
        <begin position="648"/>
        <end position="823"/>
    </location>
</feature>
<dbReference type="GO" id="GO:0019005">
    <property type="term" value="C:SCF ubiquitin ligase complex"/>
    <property type="evidence" value="ECO:0007669"/>
    <property type="project" value="TreeGrafter"/>
</dbReference>
<feature type="compositionally biased region" description="Basic and acidic residues" evidence="1">
    <location>
        <begin position="86"/>
        <end position="99"/>
    </location>
</feature>
<organism evidence="3 4">
    <name type="scientific">Populus tomentosa</name>
    <name type="common">Chinese white poplar</name>
    <dbReference type="NCBI Taxonomy" id="118781"/>
    <lineage>
        <taxon>Eukaryota</taxon>
        <taxon>Viridiplantae</taxon>
        <taxon>Streptophyta</taxon>
        <taxon>Embryophyta</taxon>
        <taxon>Tracheophyta</taxon>
        <taxon>Spermatophyta</taxon>
        <taxon>Magnoliopsida</taxon>
        <taxon>eudicotyledons</taxon>
        <taxon>Gunneridae</taxon>
        <taxon>Pentapetalae</taxon>
        <taxon>rosids</taxon>
        <taxon>fabids</taxon>
        <taxon>Malpighiales</taxon>
        <taxon>Salicaceae</taxon>
        <taxon>Saliceae</taxon>
        <taxon>Populus</taxon>
    </lineage>
</organism>
<dbReference type="AlphaFoldDB" id="A0A8X7ZTB2"/>
<dbReference type="InterPro" id="IPR006553">
    <property type="entry name" value="Leu-rich_rpt_Cys-con_subtyp"/>
</dbReference>
<dbReference type="GO" id="GO:0031146">
    <property type="term" value="P:SCF-dependent proteasomal ubiquitin-dependent protein catabolic process"/>
    <property type="evidence" value="ECO:0007669"/>
    <property type="project" value="TreeGrafter"/>
</dbReference>
<dbReference type="Pfam" id="PF25372">
    <property type="entry name" value="DUF7885"/>
    <property type="match status" value="1"/>
</dbReference>
<evidence type="ECO:0000259" key="2">
    <source>
        <dbReference type="Pfam" id="PF25372"/>
    </source>
</evidence>